<accession>A0A699TM73</accession>
<gene>
    <name evidence="2" type="ORF">Tci_882195</name>
</gene>
<dbReference type="Gene3D" id="2.170.130.10">
    <property type="entry name" value="TonB-dependent receptor, plug domain"/>
    <property type="match status" value="1"/>
</dbReference>
<dbReference type="Gene3D" id="2.60.40.1120">
    <property type="entry name" value="Carboxypeptidase-like, regulatory domain"/>
    <property type="match status" value="1"/>
</dbReference>
<feature type="non-terminal residue" evidence="2">
    <location>
        <position position="215"/>
    </location>
</feature>
<sequence length="215" mass="21694">PSAAAAVAPQAVPVSGRVTDTKGAGLPGVTVLVKGTTNGTSTDADGNFSLSVPENSTLVFSSVGFKTQELAITGATSTIAIRLSDDQQALNEVVVVGYGTQNRQDLSTAVASVGGEALARQPVAGFDQALQGQVPGVQVTTPSGSPGAGINVRVRGSATLSLNASPLYVIDGVPVLPDYNASQEISVNNQRLNPLNTINPDDIESIDVLKDGAAA</sequence>
<dbReference type="AlphaFoldDB" id="A0A699TM73"/>
<dbReference type="InterPro" id="IPR008969">
    <property type="entry name" value="CarboxyPept-like_regulatory"/>
</dbReference>
<dbReference type="SUPFAM" id="SSF56935">
    <property type="entry name" value="Porins"/>
    <property type="match status" value="1"/>
</dbReference>
<dbReference type="InterPro" id="IPR039426">
    <property type="entry name" value="TonB-dep_rcpt-like"/>
</dbReference>
<protein>
    <recommendedName>
        <fullName evidence="1">TonB-dependent receptor plug domain-containing protein</fullName>
    </recommendedName>
</protein>
<dbReference type="InterPro" id="IPR012910">
    <property type="entry name" value="Plug_dom"/>
</dbReference>
<organism evidence="2">
    <name type="scientific">Tanacetum cinerariifolium</name>
    <name type="common">Dalmatian daisy</name>
    <name type="synonym">Chrysanthemum cinerariifolium</name>
    <dbReference type="NCBI Taxonomy" id="118510"/>
    <lineage>
        <taxon>Eukaryota</taxon>
        <taxon>Viridiplantae</taxon>
        <taxon>Streptophyta</taxon>
        <taxon>Embryophyta</taxon>
        <taxon>Tracheophyta</taxon>
        <taxon>Spermatophyta</taxon>
        <taxon>Magnoliopsida</taxon>
        <taxon>eudicotyledons</taxon>
        <taxon>Gunneridae</taxon>
        <taxon>Pentapetalae</taxon>
        <taxon>asterids</taxon>
        <taxon>campanulids</taxon>
        <taxon>Asterales</taxon>
        <taxon>Asteraceae</taxon>
        <taxon>Asteroideae</taxon>
        <taxon>Anthemideae</taxon>
        <taxon>Anthemidinae</taxon>
        <taxon>Tanacetum</taxon>
    </lineage>
</organism>
<dbReference type="PROSITE" id="PS52016">
    <property type="entry name" value="TONB_DEPENDENT_REC_3"/>
    <property type="match status" value="1"/>
</dbReference>
<dbReference type="Pfam" id="PF07715">
    <property type="entry name" value="Plug"/>
    <property type="match status" value="1"/>
</dbReference>
<name>A0A699TM73_TANCI</name>
<dbReference type="InterPro" id="IPR037066">
    <property type="entry name" value="Plug_dom_sf"/>
</dbReference>
<dbReference type="FunFam" id="2.60.40.1120:FF:000003">
    <property type="entry name" value="Outer membrane protein Omp121"/>
    <property type="match status" value="1"/>
</dbReference>
<dbReference type="EMBL" id="BKCJ011250872">
    <property type="protein sequence ID" value="GFD10226.1"/>
    <property type="molecule type" value="Genomic_DNA"/>
</dbReference>
<reference evidence="2" key="1">
    <citation type="journal article" date="2019" name="Sci. Rep.">
        <title>Draft genome of Tanacetum cinerariifolium, the natural source of mosquito coil.</title>
        <authorList>
            <person name="Yamashiro T."/>
            <person name="Shiraishi A."/>
            <person name="Satake H."/>
            <person name="Nakayama K."/>
        </authorList>
    </citation>
    <scope>NUCLEOTIDE SEQUENCE</scope>
</reference>
<dbReference type="Pfam" id="PF13715">
    <property type="entry name" value="CarbopepD_reg_2"/>
    <property type="match status" value="1"/>
</dbReference>
<dbReference type="SUPFAM" id="SSF49464">
    <property type="entry name" value="Carboxypeptidase regulatory domain-like"/>
    <property type="match status" value="1"/>
</dbReference>
<proteinExistence type="predicted"/>
<comment type="caution">
    <text evidence="2">The sequence shown here is derived from an EMBL/GenBank/DDBJ whole genome shotgun (WGS) entry which is preliminary data.</text>
</comment>
<feature type="domain" description="TonB-dependent receptor plug" evidence="1">
    <location>
        <begin position="104"/>
        <end position="215"/>
    </location>
</feature>
<feature type="non-terminal residue" evidence="2">
    <location>
        <position position="1"/>
    </location>
</feature>
<evidence type="ECO:0000313" key="2">
    <source>
        <dbReference type="EMBL" id="GFD10226.1"/>
    </source>
</evidence>
<evidence type="ECO:0000259" key="1">
    <source>
        <dbReference type="Pfam" id="PF07715"/>
    </source>
</evidence>